<feature type="transmembrane region" description="Helical" evidence="1">
    <location>
        <begin position="72"/>
        <end position="93"/>
    </location>
</feature>
<gene>
    <name evidence="2" type="ORF">A3I40_00630</name>
</gene>
<feature type="transmembrane region" description="Helical" evidence="1">
    <location>
        <begin position="6"/>
        <end position="32"/>
    </location>
</feature>
<organism evidence="2 3">
    <name type="scientific">Candidatus Uhrbacteria bacterium RIFCSPLOWO2_02_FULL_48_12</name>
    <dbReference type="NCBI Taxonomy" id="1802407"/>
    <lineage>
        <taxon>Bacteria</taxon>
        <taxon>Candidatus Uhriibacteriota</taxon>
    </lineage>
</organism>
<evidence type="ECO:0000313" key="3">
    <source>
        <dbReference type="Proteomes" id="UP000178723"/>
    </source>
</evidence>
<dbReference type="EMBL" id="MGEP01000057">
    <property type="protein sequence ID" value="OGL85871.1"/>
    <property type="molecule type" value="Genomic_DNA"/>
</dbReference>
<keyword evidence="1" id="KW-0812">Transmembrane</keyword>
<proteinExistence type="predicted"/>
<dbReference type="Proteomes" id="UP000178723">
    <property type="component" value="Unassembled WGS sequence"/>
</dbReference>
<evidence type="ECO:0000313" key="2">
    <source>
        <dbReference type="EMBL" id="OGL85871.1"/>
    </source>
</evidence>
<sequence>MGATKIQWMIIAMGIVGSLFYGFFAVQIFWFYKTEKRQEGLIEKLQGWLTNEGMNDTANKERFTIVFILHQLWLNFVGAVIGWLSILLVAHHLTTGCSLRTTLYAFAGLCCDDHRTFL</sequence>
<keyword evidence="1" id="KW-0472">Membrane</keyword>
<keyword evidence="1" id="KW-1133">Transmembrane helix</keyword>
<dbReference type="AlphaFoldDB" id="A0A1F7V5Y4"/>
<protein>
    <submittedName>
        <fullName evidence="2">Uncharacterized protein</fullName>
    </submittedName>
</protein>
<reference evidence="2 3" key="1">
    <citation type="journal article" date="2016" name="Nat. Commun.">
        <title>Thousands of microbial genomes shed light on interconnected biogeochemical processes in an aquifer system.</title>
        <authorList>
            <person name="Anantharaman K."/>
            <person name="Brown C.T."/>
            <person name="Hug L.A."/>
            <person name="Sharon I."/>
            <person name="Castelle C.J."/>
            <person name="Probst A.J."/>
            <person name="Thomas B.C."/>
            <person name="Singh A."/>
            <person name="Wilkins M.J."/>
            <person name="Karaoz U."/>
            <person name="Brodie E.L."/>
            <person name="Williams K.H."/>
            <person name="Hubbard S.S."/>
            <person name="Banfield J.F."/>
        </authorList>
    </citation>
    <scope>NUCLEOTIDE SEQUENCE [LARGE SCALE GENOMIC DNA]</scope>
</reference>
<accession>A0A1F7V5Y4</accession>
<name>A0A1F7V5Y4_9BACT</name>
<evidence type="ECO:0000256" key="1">
    <source>
        <dbReference type="SAM" id="Phobius"/>
    </source>
</evidence>
<comment type="caution">
    <text evidence="2">The sequence shown here is derived from an EMBL/GenBank/DDBJ whole genome shotgun (WGS) entry which is preliminary data.</text>
</comment>